<keyword evidence="1" id="KW-0067">ATP-binding</keyword>
<reference evidence="1" key="1">
    <citation type="submission" date="2024-02" db="EMBL/GenBank/DDBJ databases">
        <title>Bacteria isolated from the canopy kelp, Nereocystis luetkeana.</title>
        <authorList>
            <person name="Pfister C.A."/>
            <person name="Younker I.T."/>
            <person name="Light S.H."/>
        </authorList>
    </citation>
    <scope>NUCLEOTIDE SEQUENCE</scope>
    <source>
        <strain evidence="1">TN.2.01</strain>
    </source>
</reference>
<sequence length="346" mass="38550">MLKIQCHQRLDDFELNVDLAINKFDILGVFGPSGSGKSSLLQAIAGLTTAQNVCINNHNITRLKPDKRLLTLQLQSCPLFPHLNVMGNLLFTHTHCKNKSHNLTPDQVIDLLALNPLLNRDVAGLSGGERQRVIFARTLLSGQSVVLLDEPFSALDWSTRFTMLAGVQQLNKSHGIKFIIVSHSLKELLYCSDTLIHMAKGKVLKCGATQDVVHSIYTNKSQTPLSVLSFSKSEFNDAFGLCKLTLSNSLQHVYAVPSLVKQSHRLIIESGQITYSKVKPSNQCSANVLIGMLENTQQLDEQWLLTVNVDTQLLYCAVSKRQWQQSNVQLGEQVYLTINNLETSHY</sequence>
<keyword evidence="1" id="KW-0547">Nucleotide-binding</keyword>
<gene>
    <name evidence="1" type="ORF">V6250_05325</name>
</gene>
<keyword evidence="2" id="KW-1185">Reference proteome</keyword>
<dbReference type="EMBL" id="JBAKAX010000003">
    <property type="protein sequence ID" value="MEL0603579.1"/>
    <property type="molecule type" value="Genomic_DNA"/>
</dbReference>
<evidence type="ECO:0000313" key="1">
    <source>
        <dbReference type="EMBL" id="MEL0603579.1"/>
    </source>
</evidence>
<accession>A0ACC6R156</accession>
<proteinExistence type="predicted"/>
<name>A0ACC6R156_9GAMM</name>
<dbReference type="Proteomes" id="UP001374952">
    <property type="component" value="Unassembled WGS sequence"/>
</dbReference>
<organism evidence="1 2">
    <name type="scientific">Pseudoalteromonas undina</name>
    <dbReference type="NCBI Taxonomy" id="43660"/>
    <lineage>
        <taxon>Bacteria</taxon>
        <taxon>Pseudomonadati</taxon>
        <taxon>Pseudomonadota</taxon>
        <taxon>Gammaproteobacteria</taxon>
        <taxon>Alteromonadales</taxon>
        <taxon>Pseudoalteromonadaceae</taxon>
        <taxon>Pseudoalteromonas</taxon>
    </lineage>
</organism>
<comment type="caution">
    <text evidence="1">The sequence shown here is derived from an EMBL/GenBank/DDBJ whole genome shotgun (WGS) entry which is preliminary data.</text>
</comment>
<protein>
    <submittedName>
        <fullName evidence="1">ATP-binding cassette domain-containing protein</fullName>
    </submittedName>
</protein>
<evidence type="ECO:0000313" key="2">
    <source>
        <dbReference type="Proteomes" id="UP001374952"/>
    </source>
</evidence>